<keyword evidence="5" id="KW-0663">Pyridoxal phosphate</keyword>
<dbReference type="CDD" id="cd00609">
    <property type="entry name" value="AAT_like"/>
    <property type="match status" value="1"/>
</dbReference>
<reference evidence="7" key="1">
    <citation type="journal article" date="2014" name="Front. Microbiol.">
        <title>High frequency of phylogenetically diverse reductive dehalogenase-homologous genes in deep subseafloor sedimentary metagenomes.</title>
        <authorList>
            <person name="Kawai M."/>
            <person name="Futagami T."/>
            <person name="Toyoda A."/>
            <person name="Takaki Y."/>
            <person name="Nishi S."/>
            <person name="Hori S."/>
            <person name="Arai W."/>
            <person name="Tsubouchi T."/>
            <person name="Morono Y."/>
            <person name="Uchiyama I."/>
            <person name="Ito T."/>
            <person name="Fujiyama A."/>
            <person name="Inagaki F."/>
            <person name="Takami H."/>
        </authorList>
    </citation>
    <scope>NUCLEOTIDE SEQUENCE</scope>
    <source>
        <strain evidence="7">Expedition CK06-06</strain>
    </source>
</reference>
<evidence type="ECO:0000256" key="3">
    <source>
        <dbReference type="ARBA" id="ARBA00022576"/>
    </source>
</evidence>
<dbReference type="Gene3D" id="3.40.640.10">
    <property type="entry name" value="Type I PLP-dependent aspartate aminotransferase-like (Major domain)"/>
    <property type="match status" value="1"/>
</dbReference>
<dbReference type="EMBL" id="BARS01002616">
    <property type="protein sequence ID" value="GAF70154.1"/>
    <property type="molecule type" value="Genomic_DNA"/>
</dbReference>
<dbReference type="FunFam" id="3.40.640.10:FF:000033">
    <property type="entry name" value="Aspartate aminotransferase"/>
    <property type="match status" value="1"/>
</dbReference>
<dbReference type="AlphaFoldDB" id="X0RMU5"/>
<dbReference type="Gene3D" id="3.90.1150.10">
    <property type="entry name" value="Aspartate Aminotransferase, domain 1"/>
    <property type="match status" value="1"/>
</dbReference>
<evidence type="ECO:0000256" key="4">
    <source>
        <dbReference type="ARBA" id="ARBA00022679"/>
    </source>
</evidence>
<keyword evidence="3" id="KW-0032">Aminotransferase</keyword>
<dbReference type="Pfam" id="PF00155">
    <property type="entry name" value="Aminotran_1_2"/>
    <property type="match status" value="1"/>
</dbReference>
<evidence type="ECO:0000259" key="6">
    <source>
        <dbReference type="Pfam" id="PF00155"/>
    </source>
</evidence>
<dbReference type="SUPFAM" id="SSF53383">
    <property type="entry name" value="PLP-dependent transferases"/>
    <property type="match status" value="1"/>
</dbReference>
<dbReference type="GO" id="GO:0030170">
    <property type="term" value="F:pyridoxal phosphate binding"/>
    <property type="evidence" value="ECO:0007669"/>
    <property type="project" value="InterPro"/>
</dbReference>
<name>X0RMU5_9ZZZZ</name>
<keyword evidence="4" id="KW-0808">Transferase</keyword>
<evidence type="ECO:0000313" key="7">
    <source>
        <dbReference type="EMBL" id="GAF70154.1"/>
    </source>
</evidence>
<gene>
    <name evidence="7" type="ORF">S01H1_05013</name>
</gene>
<dbReference type="InterPro" id="IPR015421">
    <property type="entry name" value="PyrdxlP-dep_Trfase_major"/>
</dbReference>
<evidence type="ECO:0000256" key="5">
    <source>
        <dbReference type="ARBA" id="ARBA00022898"/>
    </source>
</evidence>
<dbReference type="GO" id="GO:0008483">
    <property type="term" value="F:transaminase activity"/>
    <property type="evidence" value="ECO:0007669"/>
    <property type="project" value="UniProtKB-KW"/>
</dbReference>
<dbReference type="InterPro" id="IPR050596">
    <property type="entry name" value="AspAT/PAT-like"/>
</dbReference>
<dbReference type="InterPro" id="IPR015422">
    <property type="entry name" value="PyrdxlP-dep_Trfase_small"/>
</dbReference>
<dbReference type="PANTHER" id="PTHR46383:SF1">
    <property type="entry name" value="ASPARTATE AMINOTRANSFERASE"/>
    <property type="match status" value="1"/>
</dbReference>
<protein>
    <recommendedName>
        <fullName evidence="6">Aminotransferase class I/classII large domain-containing protein</fullName>
    </recommendedName>
</protein>
<comment type="caution">
    <text evidence="7">The sequence shown here is derived from an EMBL/GenBank/DDBJ whole genome shotgun (WGS) entry which is preliminary data.</text>
</comment>
<feature type="non-terminal residue" evidence="7">
    <location>
        <position position="1"/>
    </location>
</feature>
<proteinExistence type="inferred from homology"/>
<organism evidence="7">
    <name type="scientific">marine sediment metagenome</name>
    <dbReference type="NCBI Taxonomy" id="412755"/>
    <lineage>
        <taxon>unclassified sequences</taxon>
        <taxon>metagenomes</taxon>
        <taxon>ecological metagenomes</taxon>
    </lineage>
</organism>
<evidence type="ECO:0000256" key="1">
    <source>
        <dbReference type="ARBA" id="ARBA00001933"/>
    </source>
</evidence>
<feature type="domain" description="Aminotransferase class I/classII large" evidence="6">
    <location>
        <begin position="3"/>
        <end position="315"/>
    </location>
</feature>
<comment type="similarity">
    <text evidence="2">Belongs to the class-I pyridoxal-phosphate-dependent aminotransferase family.</text>
</comment>
<comment type="cofactor">
    <cofactor evidence="1">
        <name>pyridoxal 5'-phosphate</name>
        <dbReference type="ChEBI" id="CHEBI:597326"/>
    </cofactor>
</comment>
<accession>X0RMU5</accession>
<dbReference type="InterPro" id="IPR015424">
    <property type="entry name" value="PyrdxlP-dep_Trfase"/>
</dbReference>
<dbReference type="PANTHER" id="PTHR46383">
    <property type="entry name" value="ASPARTATE AMINOTRANSFERASE"/>
    <property type="match status" value="1"/>
</dbReference>
<dbReference type="GO" id="GO:0006520">
    <property type="term" value="P:amino acid metabolic process"/>
    <property type="evidence" value="ECO:0007669"/>
    <property type="project" value="InterPro"/>
</dbReference>
<evidence type="ECO:0000256" key="2">
    <source>
        <dbReference type="ARBA" id="ARBA00007441"/>
    </source>
</evidence>
<dbReference type="InterPro" id="IPR004839">
    <property type="entry name" value="Aminotransferase_I/II_large"/>
</dbReference>
<sequence length="320" mass="35507">PTGLCELREEIVKKLKTFNNIEASPDEIIVTVGAIEGLAAAIIAVINPGDEVIVPVPGYSSHIRQVVIACGEPVCVPTIEEKGFSLDIEKINNAITDKTKAIMFSDPNNPTGSVYSRDELEAIAELACKNNLIVITDEAYEYFTFDGHKHHSIASFEGMEKRVISSFTFTKSYAMTGWRIGYVHASKELITQVTKTHIPLAICAPVVSQYAALGALRGPQGCINDFHQHYATTRDLMCKRLDGLAHIFEYQKPKGAYLMFPKIKVAQGKDSLTFAKRLLKETHVSTTPGIAFRGESHLRMSFCVPEETINKAFDRMKDYF</sequence>